<dbReference type="RefSeq" id="WP_043254528.1">
    <property type="nucleotide sequence ID" value="NZ_HG322950.1"/>
</dbReference>
<sequence>MGADLATLQRISGENAIERWLQIPGKWVEEPNRRRGGESGVQRVLTDDGRLLYRKQQVGHIYRDLLHPFGYPTAIRERDALKAAAALGVKVPTLIYAGCRKVNGEWQALLVTESLDGYSSLEDCYANGDRERWGETLHQRILQQYGATLAKLNAGRWQHGCLYLKHVFVKVDGERIDIALIDLEKARQRFSAKRAARHDLRQVKRRSSWTDAQWQAFVYGYEAAFGSAIKGLQT</sequence>
<dbReference type="PATRIC" id="fig|1301098.3.peg.4475"/>
<dbReference type="InterPro" id="IPR027023">
    <property type="entry name" value="Put_LipoPS_kinase_InaA"/>
</dbReference>
<keyword evidence="1" id="KW-0808">Transferase</keyword>
<evidence type="ECO:0000313" key="1">
    <source>
        <dbReference type="EMBL" id="CDF85812.1"/>
    </source>
</evidence>
<dbReference type="GO" id="GO:0016301">
    <property type="term" value="F:kinase activity"/>
    <property type="evidence" value="ECO:0007669"/>
    <property type="project" value="UniProtKB-KW"/>
</dbReference>
<reference evidence="1 2" key="1">
    <citation type="submission" date="2013-03" db="EMBL/GenBank/DDBJ databases">
        <authorList>
            <person name="Linke B."/>
        </authorList>
    </citation>
    <scope>NUCLEOTIDE SEQUENCE [LARGE SCALE GENOMIC DNA]</scope>
    <source>
        <strain evidence="1 2">B13</strain>
    </source>
</reference>
<gene>
    <name evidence="1" type="primary">inaA</name>
    <name evidence="1" type="ORF">PKB_4488</name>
</gene>
<evidence type="ECO:0000313" key="2">
    <source>
        <dbReference type="Proteomes" id="UP000025241"/>
    </source>
</evidence>
<keyword evidence="2" id="KW-1185">Reference proteome</keyword>
<keyword evidence="1" id="KW-0418">Kinase</keyword>
<dbReference type="InterPro" id="IPR011009">
    <property type="entry name" value="Kinase-like_dom_sf"/>
</dbReference>
<organism evidence="1 2">
    <name type="scientific">Pseudomonas knackmussii (strain DSM 6978 / CCUG 54928 / LMG 23759 / B13)</name>
    <dbReference type="NCBI Taxonomy" id="1301098"/>
    <lineage>
        <taxon>Bacteria</taxon>
        <taxon>Pseudomonadati</taxon>
        <taxon>Pseudomonadota</taxon>
        <taxon>Gammaproteobacteria</taxon>
        <taxon>Pseudomonadales</taxon>
        <taxon>Pseudomonadaceae</taxon>
        <taxon>Pseudomonas</taxon>
    </lineage>
</organism>
<dbReference type="KEGG" id="pkc:PKB_4488"/>
<dbReference type="OrthoDB" id="5405319at2"/>
<dbReference type="Pfam" id="PF06293">
    <property type="entry name" value="Kdo"/>
    <property type="match status" value="1"/>
</dbReference>
<dbReference type="AlphaFoldDB" id="A0A024HMQ1"/>
<dbReference type="SUPFAM" id="SSF56112">
    <property type="entry name" value="Protein kinase-like (PK-like)"/>
    <property type="match status" value="1"/>
</dbReference>
<dbReference type="eggNOG" id="COG3642">
    <property type="taxonomic scope" value="Bacteria"/>
</dbReference>
<reference evidence="1 2" key="2">
    <citation type="submission" date="2014-05" db="EMBL/GenBank/DDBJ databases">
        <title>Genome sequence of the 3-chlorobenzoate degrading bacterium Pseudomonas knackmussii B13 shows multiple evidence for horizontal gene transfer.</title>
        <authorList>
            <person name="Miyazaki R."/>
            <person name="Bertelli C."/>
            <person name="Falquet L."/>
            <person name="Robinson-Rechavi M."/>
            <person name="Gharib W."/>
            <person name="Roy S."/>
            <person name="Van der Meer J.R."/>
        </authorList>
    </citation>
    <scope>NUCLEOTIDE SEQUENCE [LARGE SCALE GENOMIC DNA]</scope>
    <source>
        <strain evidence="1 2">B13</strain>
    </source>
</reference>
<dbReference type="EMBL" id="HG322950">
    <property type="protein sequence ID" value="CDF85812.1"/>
    <property type="molecule type" value="Genomic_DNA"/>
</dbReference>
<dbReference type="STRING" id="1301098.PKB_4488"/>
<dbReference type="Proteomes" id="UP000025241">
    <property type="component" value="Chromosome I"/>
</dbReference>
<name>A0A024HMQ1_PSEKB</name>
<dbReference type="PIRSF" id="PIRSF026326">
    <property type="entry name" value="InaA"/>
    <property type="match status" value="1"/>
</dbReference>
<dbReference type="HOGENOM" id="CLU_094468_0_0_6"/>
<protein>
    <submittedName>
        <fullName evidence="1">Lipopolysaccharide kinase InaA</fullName>
    </submittedName>
</protein>
<accession>A0A024HMQ1</accession>
<proteinExistence type="predicted"/>